<keyword evidence="1" id="KW-1015">Disulfide bond</keyword>
<dbReference type="PROSITE" id="PS00134">
    <property type="entry name" value="TRYPSIN_HIS"/>
    <property type="match status" value="1"/>
</dbReference>
<dbReference type="InterPro" id="IPR018114">
    <property type="entry name" value="TRYPSIN_HIS"/>
</dbReference>
<dbReference type="GO" id="GO:0004252">
    <property type="term" value="F:serine-type endopeptidase activity"/>
    <property type="evidence" value="ECO:0007669"/>
    <property type="project" value="InterPro"/>
</dbReference>
<evidence type="ECO:0000259" key="3">
    <source>
        <dbReference type="PROSITE" id="PS50240"/>
    </source>
</evidence>
<name>A0A671VXW9_SPAAU</name>
<dbReference type="PRINTS" id="PR00722">
    <property type="entry name" value="CHYMOTRYPSIN"/>
</dbReference>
<reference evidence="4" key="3">
    <citation type="submission" date="2025-09" db="UniProtKB">
        <authorList>
            <consortium name="Ensembl"/>
        </authorList>
    </citation>
    <scope>IDENTIFICATION</scope>
</reference>
<keyword evidence="2" id="KW-0812">Transmembrane</keyword>
<dbReference type="PROSITE" id="PS50240">
    <property type="entry name" value="TRYPSIN_DOM"/>
    <property type="match status" value="1"/>
</dbReference>
<dbReference type="Pfam" id="PF00089">
    <property type="entry name" value="Trypsin"/>
    <property type="match status" value="1"/>
</dbReference>
<evidence type="ECO:0000313" key="5">
    <source>
        <dbReference type="Proteomes" id="UP000472265"/>
    </source>
</evidence>
<dbReference type="GO" id="GO:0006508">
    <property type="term" value="P:proteolysis"/>
    <property type="evidence" value="ECO:0007669"/>
    <property type="project" value="InterPro"/>
</dbReference>
<dbReference type="Ensembl" id="ENSSAUT00010032868.1">
    <property type="protein sequence ID" value="ENSSAUP00010031189.1"/>
    <property type="gene ID" value="ENSSAUG00010013322.1"/>
</dbReference>
<dbReference type="SUPFAM" id="SSF50494">
    <property type="entry name" value="Trypsin-like serine proteases"/>
    <property type="match status" value="1"/>
</dbReference>
<keyword evidence="5" id="KW-1185">Reference proteome</keyword>
<reference evidence="4" key="2">
    <citation type="submission" date="2025-08" db="UniProtKB">
        <authorList>
            <consortium name="Ensembl"/>
        </authorList>
    </citation>
    <scope>IDENTIFICATION</scope>
</reference>
<proteinExistence type="predicted"/>
<keyword evidence="2" id="KW-0472">Membrane</keyword>
<accession>A0A671VXW9</accession>
<evidence type="ECO:0000313" key="4">
    <source>
        <dbReference type="Ensembl" id="ENSSAUP00010031189.1"/>
    </source>
</evidence>
<dbReference type="PANTHER" id="PTHR24271:SF96">
    <property type="entry name" value="GRANZYME A-RELATED"/>
    <property type="match status" value="1"/>
</dbReference>
<feature type="domain" description="Peptidase S1" evidence="3">
    <location>
        <begin position="33"/>
        <end position="237"/>
    </location>
</feature>
<sequence>MNVEISVALKTVMIYILMILNVVTVLDLQRRTIVDHTCKVNERLYHVKLTSTKGIQYIPCGGSLISKSWILTAAHCWRDGWTITAEVGVHPGPGRPVQITAKPEIFIDVKNRKHDIMLLRLPDSTQGNHIIPLPDCGKQPAEFSKTYVLFITASKTLQCADLTVFPCKVVNKYFTELHKTLKQNNASLSQGDSGGGVEYNGKIYGVIRSSEEPDLCYPEAGFLKVCEYIDWINKIITKK</sequence>
<dbReference type="Proteomes" id="UP000472265">
    <property type="component" value="Chromosome 1"/>
</dbReference>
<dbReference type="InterPro" id="IPR001254">
    <property type="entry name" value="Trypsin_dom"/>
</dbReference>
<dbReference type="Gene3D" id="2.40.10.10">
    <property type="entry name" value="Trypsin-like serine proteases"/>
    <property type="match status" value="2"/>
</dbReference>
<feature type="transmembrane region" description="Helical" evidence="2">
    <location>
        <begin position="12"/>
        <end position="29"/>
    </location>
</feature>
<dbReference type="GeneTree" id="ENSGT00390000009571"/>
<dbReference type="InParanoid" id="A0A671VXW9"/>
<dbReference type="PANTHER" id="PTHR24271">
    <property type="entry name" value="KALLIKREIN-RELATED"/>
    <property type="match status" value="1"/>
</dbReference>
<dbReference type="SMART" id="SM00020">
    <property type="entry name" value="Tryp_SPc"/>
    <property type="match status" value="1"/>
</dbReference>
<keyword evidence="2" id="KW-1133">Transmembrane helix</keyword>
<dbReference type="OMA" id="DNITHES"/>
<dbReference type="InterPro" id="IPR043504">
    <property type="entry name" value="Peptidase_S1_PA_chymotrypsin"/>
</dbReference>
<dbReference type="InterPro" id="IPR009003">
    <property type="entry name" value="Peptidase_S1_PA"/>
</dbReference>
<dbReference type="AlphaFoldDB" id="A0A671VXW9"/>
<evidence type="ECO:0000256" key="2">
    <source>
        <dbReference type="SAM" id="Phobius"/>
    </source>
</evidence>
<evidence type="ECO:0000256" key="1">
    <source>
        <dbReference type="ARBA" id="ARBA00023157"/>
    </source>
</evidence>
<organism evidence="4 5">
    <name type="scientific">Sparus aurata</name>
    <name type="common">Gilthead sea bream</name>
    <dbReference type="NCBI Taxonomy" id="8175"/>
    <lineage>
        <taxon>Eukaryota</taxon>
        <taxon>Metazoa</taxon>
        <taxon>Chordata</taxon>
        <taxon>Craniata</taxon>
        <taxon>Vertebrata</taxon>
        <taxon>Euteleostomi</taxon>
        <taxon>Actinopterygii</taxon>
        <taxon>Neopterygii</taxon>
        <taxon>Teleostei</taxon>
        <taxon>Neoteleostei</taxon>
        <taxon>Acanthomorphata</taxon>
        <taxon>Eupercaria</taxon>
        <taxon>Spariformes</taxon>
        <taxon>Sparidae</taxon>
        <taxon>Sparus</taxon>
    </lineage>
</organism>
<reference evidence="4" key="1">
    <citation type="submission" date="2021-04" db="EMBL/GenBank/DDBJ databases">
        <authorList>
            <consortium name="Wellcome Sanger Institute Data Sharing"/>
        </authorList>
    </citation>
    <scope>NUCLEOTIDE SEQUENCE [LARGE SCALE GENOMIC DNA]</scope>
</reference>
<dbReference type="InterPro" id="IPR001314">
    <property type="entry name" value="Peptidase_S1A"/>
</dbReference>
<protein>
    <recommendedName>
        <fullName evidence="3">Peptidase S1 domain-containing protein</fullName>
    </recommendedName>
</protein>